<dbReference type="InterPro" id="IPR037066">
    <property type="entry name" value="Plug_dom_sf"/>
</dbReference>
<keyword evidence="7 17" id="KW-0732">Signal</keyword>
<dbReference type="GO" id="GO:0038023">
    <property type="term" value="F:signaling receptor activity"/>
    <property type="evidence" value="ECO:0007669"/>
    <property type="project" value="InterPro"/>
</dbReference>
<evidence type="ECO:0000256" key="5">
    <source>
        <dbReference type="ARBA" id="ARBA00022496"/>
    </source>
</evidence>
<dbReference type="EMBL" id="NRQY01000001">
    <property type="protein sequence ID" value="RUT65098.1"/>
    <property type="molecule type" value="Genomic_DNA"/>
</dbReference>
<evidence type="ECO:0000256" key="8">
    <source>
        <dbReference type="ARBA" id="ARBA00023004"/>
    </source>
</evidence>
<keyword evidence="12 20" id="KW-0675">Receptor</keyword>
<organism evidence="20 21">
    <name type="scientific">Morganella morganii</name>
    <name type="common">Proteus morganii</name>
    <dbReference type="NCBI Taxonomy" id="582"/>
    <lineage>
        <taxon>Bacteria</taxon>
        <taxon>Pseudomonadati</taxon>
        <taxon>Pseudomonadota</taxon>
        <taxon>Gammaproteobacteria</taxon>
        <taxon>Enterobacterales</taxon>
        <taxon>Morganellaceae</taxon>
        <taxon>Morganella</taxon>
    </lineage>
</organism>
<keyword evidence="13 14" id="KW-0998">Cell outer membrane</keyword>
<dbReference type="PROSITE" id="PS01156">
    <property type="entry name" value="TONB_DEPENDENT_REC_2"/>
    <property type="match status" value="1"/>
</dbReference>
<evidence type="ECO:0000256" key="2">
    <source>
        <dbReference type="ARBA" id="ARBA00009810"/>
    </source>
</evidence>
<proteinExistence type="inferred from homology"/>
<comment type="subcellular location">
    <subcellularLocation>
        <location evidence="1 14">Cell outer membrane</location>
        <topology evidence="1 14">Multi-pass membrane protein</topology>
    </subcellularLocation>
</comment>
<keyword evidence="10 16" id="KW-0798">TonB box</keyword>
<evidence type="ECO:0000256" key="10">
    <source>
        <dbReference type="ARBA" id="ARBA00023077"/>
    </source>
</evidence>
<dbReference type="NCBIfam" id="TIGR01783">
    <property type="entry name" value="TonB-siderophor"/>
    <property type="match status" value="1"/>
</dbReference>
<evidence type="ECO:0000256" key="9">
    <source>
        <dbReference type="ARBA" id="ARBA00023065"/>
    </source>
</evidence>
<dbReference type="AlphaFoldDB" id="A0A433ZSJ4"/>
<dbReference type="InterPro" id="IPR010917">
    <property type="entry name" value="TonB_rcpt_CS"/>
</dbReference>
<dbReference type="InterPro" id="IPR010105">
    <property type="entry name" value="TonB_sidphr_rcpt"/>
</dbReference>
<dbReference type="OrthoDB" id="9760494at2"/>
<keyword evidence="11 14" id="KW-0472">Membrane</keyword>
<evidence type="ECO:0000256" key="17">
    <source>
        <dbReference type="SAM" id="SignalP"/>
    </source>
</evidence>
<evidence type="ECO:0000256" key="7">
    <source>
        <dbReference type="ARBA" id="ARBA00022729"/>
    </source>
</evidence>
<evidence type="ECO:0000313" key="21">
    <source>
        <dbReference type="Proteomes" id="UP000286908"/>
    </source>
</evidence>
<feature type="chain" id="PRO_5019284061" evidence="17">
    <location>
        <begin position="31"/>
        <end position="719"/>
    </location>
</feature>
<evidence type="ECO:0000256" key="15">
    <source>
        <dbReference type="PROSITE-ProRule" id="PRU10144"/>
    </source>
</evidence>
<dbReference type="CDD" id="cd01347">
    <property type="entry name" value="ligand_gated_channel"/>
    <property type="match status" value="1"/>
</dbReference>
<keyword evidence="6 14" id="KW-0812">Transmembrane</keyword>
<evidence type="ECO:0000256" key="1">
    <source>
        <dbReference type="ARBA" id="ARBA00004571"/>
    </source>
</evidence>
<sequence length="719" mass="79110">MTDSCNASYRPARLTPLALALAVISSGSIAAATDTETPIVVVGNWLDNTDNSDTLLNHGGARTIKTKKQIDESGAETIADALRGIPGVQVRDSNGTGGSDVSLNVGIRGLPARLSPRSTILLDGIPLAAAPYGQPQLSMSPLSLGSISSIDVMRGATSVRYGPQNVGGVINFVTKPTPETFGGSASVKTQGARTGGLKTLTDASVGGSSADGSAGAMLLYSGLHGQGYRKNNDNTDIDDIILKTRYAFSDTDELLANFHYYHAQSGMPGGLSEAQYKADPYQSVRPFDRFEGNRQDMSFKYRHQEDDKQFELLTWFSKSYRNNYIEGPVKNKDKNNPLPKDYVQLSGYPRHYTAYAIEPSYSQLFRFDNQSHEITLGYRYLNETADEKAYSSVGYKPGTMKSRPQTDNYYQHTSGGTEAHAIYIDDTINVGNWTVIPGLRYENIKIHLDDGFRNQFRSKSYSEPLPALSVIYHIDDQWKLFANAGSSFGSLQYFQLNTGGAGNDPANGLSAEKAHNYEAGTRFDDGLLSAEMTLFYIDFNDQLQYIENSTGWTNLGATTHQGVELALNYNLSEVSKWLDGTSIYSTYTYTKAVSKRGNFADKDLPFYSRQVFTAGARYETGNWVWNLNTYAQSKQQSPGTGENYITEGSADGRYGIIPGYMMWDARAEYHFGPQWSDLTLAAGVKNLFDQASFTRSTDNNYGIYAGQPRTFFAQASVKF</sequence>
<dbReference type="Proteomes" id="UP000286908">
    <property type="component" value="Unassembled WGS sequence"/>
</dbReference>
<dbReference type="PANTHER" id="PTHR30442">
    <property type="entry name" value="IRON III DICITRATE TRANSPORT PROTEIN FECA"/>
    <property type="match status" value="1"/>
</dbReference>
<comment type="similarity">
    <text evidence="2 14 16">Belongs to the TonB-dependent receptor family.</text>
</comment>
<evidence type="ECO:0000256" key="11">
    <source>
        <dbReference type="ARBA" id="ARBA00023136"/>
    </source>
</evidence>
<protein>
    <submittedName>
        <fullName evidence="20">TonB-dependent siderophore receptor</fullName>
    </submittedName>
</protein>
<dbReference type="InterPro" id="IPR000531">
    <property type="entry name" value="Beta-barrel_TonB"/>
</dbReference>
<evidence type="ECO:0000256" key="6">
    <source>
        <dbReference type="ARBA" id="ARBA00022692"/>
    </source>
</evidence>
<evidence type="ECO:0000256" key="16">
    <source>
        <dbReference type="RuleBase" id="RU003357"/>
    </source>
</evidence>
<name>A0A433ZSJ4_MORMO</name>
<dbReference type="Gene3D" id="2.170.130.10">
    <property type="entry name" value="TonB-dependent receptor, plug domain"/>
    <property type="match status" value="1"/>
</dbReference>
<keyword evidence="4 14" id="KW-1134">Transmembrane beta strand</keyword>
<gene>
    <name evidence="20" type="ORF">CKG00_00785</name>
</gene>
<dbReference type="Pfam" id="PF07715">
    <property type="entry name" value="Plug"/>
    <property type="match status" value="1"/>
</dbReference>
<reference evidence="20 21" key="1">
    <citation type="submission" date="2017-08" db="EMBL/GenBank/DDBJ databases">
        <title>Draft genome sequence of pheromone producing symbiont Morganella morganii, of the female New Zealand grass grub Costelytra giveni.</title>
        <authorList>
            <person name="Laugraud A."/>
            <person name="Young S.D."/>
            <person name="Hurst M.H."/>
        </authorList>
    </citation>
    <scope>NUCLEOTIDE SEQUENCE [LARGE SCALE GENOMIC DNA]</scope>
    <source>
        <strain evidence="20 21">MMsCG</strain>
    </source>
</reference>
<keyword evidence="3 14" id="KW-0813">Transport</keyword>
<dbReference type="PROSITE" id="PS52016">
    <property type="entry name" value="TONB_DEPENDENT_REC_3"/>
    <property type="match status" value="1"/>
</dbReference>
<dbReference type="PANTHER" id="PTHR30442:SF0">
    <property type="entry name" value="FE(3+) DICITRATE TRANSPORT PROTEIN FECA"/>
    <property type="match status" value="1"/>
</dbReference>
<keyword evidence="8" id="KW-0408">Iron</keyword>
<dbReference type="InterPro" id="IPR036942">
    <property type="entry name" value="Beta-barrel_TonB_sf"/>
</dbReference>
<keyword evidence="5" id="KW-0410">Iron transport</keyword>
<feature type="domain" description="TonB-dependent receptor plug" evidence="19">
    <location>
        <begin position="59"/>
        <end position="169"/>
    </location>
</feature>
<evidence type="ECO:0000256" key="3">
    <source>
        <dbReference type="ARBA" id="ARBA00022448"/>
    </source>
</evidence>
<comment type="caution">
    <text evidence="20">The sequence shown here is derived from an EMBL/GenBank/DDBJ whole genome shotgun (WGS) entry which is preliminary data.</text>
</comment>
<feature type="short sequence motif" description="TonB C-terminal box" evidence="15">
    <location>
        <begin position="702"/>
        <end position="719"/>
    </location>
</feature>
<dbReference type="InterPro" id="IPR039426">
    <property type="entry name" value="TonB-dep_rcpt-like"/>
</dbReference>
<evidence type="ECO:0000256" key="12">
    <source>
        <dbReference type="ARBA" id="ARBA00023170"/>
    </source>
</evidence>
<dbReference type="GO" id="GO:0015891">
    <property type="term" value="P:siderophore transport"/>
    <property type="evidence" value="ECO:0007669"/>
    <property type="project" value="InterPro"/>
</dbReference>
<dbReference type="InterPro" id="IPR012910">
    <property type="entry name" value="Plug_dom"/>
</dbReference>
<dbReference type="GO" id="GO:0009279">
    <property type="term" value="C:cell outer membrane"/>
    <property type="evidence" value="ECO:0007669"/>
    <property type="project" value="UniProtKB-SubCell"/>
</dbReference>
<evidence type="ECO:0000259" key="18">
    <source>
        <dbReference type="Pfam" id="PF00593"/>
    </source>
</evidence>
<dbReference type="SUPFAM" id="SSF56935">
    <property type="entry name" value="Porins"/>
    <property type="match status" value="1"/>
</dbReference>
<evidence type="ECO:0000256" key="14">
    <source>
        <dbReference type="PROSITE-ProRule" id="PRU01360"/>
    </source>
</evidence>
<dbReference type="GO" id="GO:0015343">
    <property type="term" value="F:siderophore-iron transmembrane transporter activity"/>
    <property type="evidence" value="ECO:0007669"/>
    <property type="project" value="InterPro"/>
</dbReference>
<evidence type="ECO:0000259" key="19">
    <source>
        <dbReference type="Pfam" id="PF07715"/>
    </source>
</evidence>
<feature type="domain" description="TonB-dependent receptor-like beta-barrel" evidence="18">
    <location>
        <begin position="252"/>
        <end position="687"/>
    </location>
</feature>
<accession>A0A433ZSJ4</accession>
<keyword evidence="9" id="KW-0406">Ion transport</keyword>
<feature type="signal peptide" evidence="17">
    <location>
        <begin position="1"/>
        <end position="30"/>
    </location>
</feature>
<evidence type="ECO:0000313" key="20">
    <source>
        <dbReference type="EMBL" id="RUT65098.1"/>
    </source>
</evidence>
<evidence type="ECO:0000256" key="13">
    <source>
        <dbReference type="ARBA" id="ARBA00023237"/>
    </source>
</evidence>
<dbReference type="Pfam" id="PF00593">
    <property type="entry name" value="TonB_dep_Rec_b-barrel"/>
    <property type="match status" value="1"/>
</dbReference>
<dbReference type="Gene3D" id="2.40.170.20">
    <property type="entry name" value="TonB-dependent receptor, beta-barrel domain"/>
    <property type="match status" value="1"/>
</dbReference>
<evidence type="ECO:0000256" key="4">
    <source>
        <dbReference type="ARBA" id="ARBA00022452"/>
    </source>
</evidence>